<dbReference type="InterPro" id="IPR000904">
    <property type="entry name" value="Sec7_dom"/>
</dbReference>
<evidence type="ECO:0000256" key="16">
    <source>
        <dbReference type="SAM" id="MobiDB-lite"/>
    </source>
</evidence>
<feature type="compositionally biased region" description="Polar residues" evidence="16">
    <location>
        <begin position="558"/>
        <end position="570"/>
    </location>
</feature>
<evidence type="ECO:0000256" key="13">
    <source>
        <dbReference type="ARBA" id="ARBA00023034"/>
    </source>
</evidence>
<dbReference type="PROSITE" id="PS50190">
    <property type="entry name" value="SEC7"/>
    <property type="match status" value="1"/>
</dbReference>
<dbReference type="FunFam" id="1.10.1000.11:FF:000007">
    <property type="entry name" value="Golgi-specific brefeldin A-resistance guanine nucleotide exchange factor 1"/>
    <property type="match status" value="1"/>
</dbReference>
<keyword evidence="10" id="KW-0344">Guanine-nucleotide releasing factor</keyword>
<keyword evidence="7" id="KW-0813">Transport</keyword>
<dbReference type="Proteomes" id="UP000472262">
    <property type="component" value="Unassembled WGS sequence"/>
</dbReference>
<dbReference type="Pfam" id="PF23325">
    <property type="entry name" value="TPR_28"/>
    <property type="match status" value="1"/>
</dbReference>
<feature type="compositionally biased region" description="Basic residues" evidence="16">
    <location>
        <begin position="197"/>
        <end position="211"/>
    </location>
</feature>
<dbReference type="GO" id="GO:0010256">
    <property type="term" value="P:endomembrane system organization"/>
    <property type="evidence" value="ECO:0007669"/>
    <property type="project" value="UniProtKB-ARBA"/>
</dbReference>
<feature type="region of interest" description="Disordered" evidence="16">
    <location>
        <begin position="1091"/>
        <end position="1111"/>
    </location>
</feature>
<dbReference type="Pfam" id="PF12783">
    <property type="entry name" value="Sec7-like_HUS"/>
    <property type="match status" value="1"/>
</dbReference>
<organism evidence="18 19">
    <name type="scientific">Sinocyclocheilus grahami</name>
    <name type="common">Dianchi golden-line fish</name>
    <name type="synonym">Barbus grahami</name>
    <dbReference type="NCBI Taxonomy" id="75366"/>
    <lineage>
        <taxon>Eukaryota</taxon>
        <taxon>Metazoa</taxon>
        <taxon>Chordata</taxon>
        <taxon>Craniata</taxon>
        <taxon>Vertebrata</taxon>
        <taxon>Euteleostomi</taxon>
        <taxon>Actinopterygii</taxon>
        <taxon>Neopterygii</taxon>
        <taxon>Teleostei</taxon>
        <taxon>Ostariophysi</taxon>
        <taxon>Cypriniformes</taxon>
        <taxon>Cyprinidae</taxon>
        <taxon>Cyprininae</taxon>
        <taxon>Sinocyclocheilus</taxon>
    </lineage>
</organism>
<evidence type="ECO:0000256" key="3">
    <source>
        <dbReference type="ARBA" id="ARBA00004399"/>
    </source>
</evidence>
<name>A0A672KQ84_SINGR</name>
<dbReference type="GO" id="GO:0005794">
    <property type="term" value="C:Golgi apparatus"/>
    <property type="evidence" value="ECO:0007669"/>
    <property type="project" value="UniProtKB-SubCell"/>
</dbReference>
<feature type="region of interest" description="Disordered" evidence="16">
    <location>
        <begin position="1238"/>
        <end position="1289"/>
    </location>
</feature>
<evidence type="ECO:0000313" key="18">
    <source>
        <dbReference type="Ensembl" id="ENSSGRP00000012539.1"/>
    </source>
</evidence>
<evidence type="ECO:0000256" key="2">
    <source>
        <dbReference type="ARBA" id="ARBA00004222"/>
    </source>
</evidence>
<accession>A0A672KQ84</accession>
<evidence type="ECO:0000256" key="15">
    <source>
        <dbReference type="ARBA" id="ARBA00069794"/>
    </source>
</evidence>
<feature type="compositionally biased region" description="Polar residues" evidence="16">
    <location>
        <begin position="1092"/>
        <end position="1111"/>
    </location>
</feature>
<dbReference type="GO" id="GO:0015031">
    <property type="term" value="P:protein transport"/>
    <property type="evidence" value="ECO:0007669"/>
    <property type="project" value="UniProtKB-KW"/>
</dbReference>
<feature type="compositionally biased region" description="Low complexity" evidence="16">
    <location>
        <begin position="248"/>
        <end position="265"/>
    </location>
</feature>
<dbReference type="GO" id="GO:0005811">
    <property type="term" value="C:lipid droplet"/>
    <property type="evidence" value="ECO:0007669"/>
    <property type="project" value="UniProtKB-SubCell"/>
</dbReference>
<dbReference type="Gene3D" id="1.10.220.20">
    <property type="match status" value="1"/>
</dbReference>
<dbReference type="InterPro" id="IPR032691">
    <property type="entry name" value="Mon2/Sec7/BIG1-like_HUS"/>
</dbReference>
<dbReference type="Gene3D" id="1.10.1000.11">
    <property type="entry name" value="Arf Nucleotide-binding Site Opener,domain 2"/>
    <property type="match status" value="1"/>
</dbReference>
<keyword evidence="11" id="KW-0551">Lipid droplet</keyword>
<dbReference type="InterPro" id="IPR016024">
    <property type="entry name" value="ARM-type_fold"/>
</dbReference>
<dbReference type="CDD" id="cd00171">
    <property type="entry name" value="Sec7"/>
    <property type="match status" value="1"/>
</dbReference>
<feature type="region of interest" description="Disordered" evidence="16">
    <location>
        <begin position="557"/>
        <end position="639"/>
    </location>
</feature>
<evidence type="ECO:0000256" key="10">
    <source>
        <dbReference type="ARBA" id="ARBA00022658"/>
    </source>
</evidence>
<evidence type="ECO:0000256" key="8">
    <source>
        <dbReference type="ARBA" id="ARBA00022490"/>
    </source>
</evidence>
<dbReference type="Pfam" id="PF01369">
    <property type="entry name" value="Sec7"/>
    <property type="match status" value="1"/>
</dbReference>
<reference evidence="18" key="2">
    <citation type="submission" date="2025-09" db="UniProtKB">
        <authorList>
            <consortium name="Ensembl"/>
        </authorList>
    </citation>
    <scope>IDENTIFICATION</scope>
</reference>
<evidence type="ECO:0000256" key="11">
    <source>
        <dbReference type="ARBA" id="ARBA00022677"/>
    </source>
</evidence>
<dbReference type="InterPro" id="IPR023394">
    <property type="entry name" value="Sec7_C_sf"/>
</dbReference>
<dbReference type="GO" id="GO:0016020">
    <property type="term" value="C:membrane"/>
    <property type="evidence" value="ECO:0007669"/>
    <property type="project" value="UniProtKB-SubCell"/>
</dbReference>
<evidence type="ECO:0000256" key="12">
    <source>
        <dbReference type="ARBA" id="ARBA00022927"/>
    </source>
</evidence>
<dbReference type="GO" id="GO:0005793">
    <property type="term" value="C:endoplasmic reticulum-Golgi intermediate compartment"/>
    <property type="evidence" value="ECO:0007669"/>
    <property type="project" value="UniProtKB-SubCell"/>
</dbReference>
<dbReference type="FunFam" id="1.10.220.20:FF:000004">
    <property type="entry name" value="Golgi-specific brefeldin A-resistance guanine nucleotide exchange factor 1"/>
    <property type="match status" value="1"/>
</dbReference>
<dbReference type="SUPFAM" id="SSF48425">
    <property type="entry name" value="Sec7 domain"/>
    <property type="match status" value="1"/>
</dbReference>
<evidence type="ECO:0000256" key="9">
    <source>
        <dbReference type="ARBA" id="ARBA00022553"/>
    </source>
</evidence>
<feature type="compositionally biased region" description="Polar residues" evidence="16">
    <location>
        <begin position="281"/>
        <end position="296"/>
    </location>
</feature>
<keyword evidence="13" id="KW-0333">Golgi apparatus</keyword>
<evidence type="ECO:0000256" key="1">
    <source>
        <dbReference type="ARBA" id="ARBA00004170"/>
    </source>
</evidence>
<feature type="region of interest" description="Disordered" evidence="16">
    <location>
        <begin position="1554"/>
        <end position="1595"/>
    </location>
</feature>
<dbReference type="InterPro" id="IPR035999">
    <property type="entry name" value="Sec7_dom_sf"/>
</dbReference>
<keyword evidence="12" id="KW-0653">Protein transport</keyword>
<proteinExistence type="predicted"/>
<dbReference type="SMART" id="SM00222">
    <property type="entry name" value="Sec7"/>
    <property type="match status" value="1"/>
</dbReference>
<feature type="compositionally biased region" description="Pro residues" evidence="16">
    <location>
        <begin position="1555"/>
        <end position="1569"/>
    </location>
</feature>
<feature type="compositionally biased region" description="Polar residues" evidence="16">
    <location>
        <begin position="580"/>
        <end position="594"/>
    </location>
</feature>
<dbReference type="Ensembl" id="ENSSGRT00000013581.1">
    <property type="protein sequence ID" value="ENSSGRP00000012539.1"/>
    <property type="gene ID" value="ENSSGRG00000007880.1"/>
</dbReference>
<dbReference type="SUPFAM" id="SSF48371">
    <property type="entry name" value="ARM repeat"/>
    <property type="match status" value="1"/>
</dbReference>
<keyword evidence="9" id="KW-0597">Phosphoprotein</keyword>
<keyword evidence="19" id="KW-1185">Reference proteome</keyword>
<gene>
    <name evidence="18" type="primary">LOC107573980</name>
</gene>
<feature type="compositionally biased region" description="Polar residues" evidence="16">
    <location>
        <begin position="214"/>
        <end position="231"/>
    </location>
</feature>
<dbReference type="PANTHER" id="PTHR10663">
    <property type="entry name" value="GUANYL-NUCLEOTIDE EXCHANGE FACTOR"/>
    <property type="match status" value="1"/>
</dbReference>
<evidence type="ECO:0000256" key="4">
    <source>
        <dbReference type="ARBA" id="ARBA00004496"/>
    </source>
</evidence>
<sequence>DQRSVVFIVEGKIYNAIDFSFVIPDLSDVEPNVFLRPFLEVVRSEDTTGPITGLALTSVNKFLSYGLIDANQEGAAEGIENMADAVTHARFVGTDPASDEVVLMKILQVLRTLLLTPVGAHLTNESVCEIMQSCFRICFEMRLSELLRKSAEHTLVDMVQLLFSRLPQFKEEAKSYVGTNMKKLKMRAGGMSESSKWKKQKRSPRPPRHMVRSPSGQMDPGQSSTLTNNLSGGVPFIEQHSGGSSTLPGSDSAASSISSPTTDSGLDTGSKTTSKEDLTDLEQSNSTATTPMTPSSEGREVERAQSASVESIPEVLEDRDLLADQSDSASVHDIDYVNPRGVRFTQSTQKEGAALIPYSLPCLRELFRFLISLTNPHDRHNSDVMMHMGLQLLNVALEAAHIAPYQSLLCLVKDELCRHLTQLLCVDRMNLYAASIRVCFLLFECMREHLKFQLEMYLKKLMDIITSENPKMPYEMKEMALEAIVQLWRIPSFVTELYINYDSDFYCSNLFEDLTKLLSKNAFPVSGQLYTTHLLSLEALLTVIDSTEAHCQAKVLNSAAQQDQSESTTVGGERSAGKSAPSSNGQNAVVSDTRTACPPTSGHLMAEKMRLGRQDQEETDTEKKSLKKPHRFTSSLPDSQELLEIKNKKKLLITGTEQFNQKPKKGIQILQEKGLLSSPMDNNEVAQWLRENPRLDKKMIGEFISDRRNTDLLDSFVNTFTFQGLRIDEALRLYLEAFRLPGEAPVIHRLLETFTDNWQKVNGNPFQSNDAGFALAYAVIMLNTDQHNHNVRKQNIPMTLEQFKKNLKGVNGGNDFDQDMLEDIYNAIKNEEIVMPDEQTGLVKENYVWSVLLHRGASSEGIFLHVPESSYDRDLFTMTWGPTIAALSYVFDKSLDDTIIQKAIAGFSFPFFLECYKLFHCDPEKLITESKFLQLESLQELMKALISVTPDEETYDEEDAAFCLEMLLRIILENRDRVSCVWQTVRDHLYQLCVHASESCFLVERAVVGLLRLAIRLLRREDIGSQVLLSLRLLLMMKPHVLSRVCREVAYGLHELLKTNAANIHCTDDWYTLFSLLECIGAGIKPPAALQVANTNPDNDTGAQSDSELSSYHQSEVSLDRGYTSDSEVYTEHVKSRIPRSATDVDVGWLVVGKDDLEGSKAAVTPGSKPLTYPLINQYSLTLGQDMGLHDTKSLIKCVDSLSFIVRDAAHVTPENFELCVKAIRVFVETSLNGGYRTHEKKKSHKYDSKSSRLRKKPREKEGTSRRTKASSQRPARSHSDDEEDEGVPASYHTVSFQVSLDLLDLMHTLHTRAAGIYSSWAEEQRHLEDAGRKIEADSRTLWSSCWCPLLQGMAWLCCDARRQVRMQALTYLQRALLVHDLQTLDAVEWESCFNKVMFPLLTKLLDNVSPADVGGMEETRMRACTLLSKVFLQHLSPLLSLPTFAALWLTILDFMDKYMHAGSSDLLLEAIPESLKNMLLVMDTAGIFHSADSRTGYSDLWEITWERIDCFLPRLKEELFKQAVIPGTDFFFCTEPVCNVPVEPVPAPAAITPASPPVPAPSPVPATPAEPNIPSRPASPQDTPTPSANGDRKHHLDTFNILNRSGWYNVIMGIVFT</sequence>
<feature type="domain" description="SEC7" evidence="17">
    <location>
        <begin position="641"/>
        <end position="831"/>
    </location>
</feature>
<evidence type="ECO:0000256" key="14">
    <source>
        <dbReference type="ARBA" id="ARBA00023136"/>
    </source>
</evidence>
<evidence type="ECO:0000256" key="6">
    <source>
        <dbReference type="ARBA" id="ARBA00004601"/>
    </source>
</evidence>
<dbReference type="PANTHER" id="PTHR10663:SF388">
    <property type="entry name" value="GOLGI-SPECIFIC BREFELDIN A-RESISTANCE GUANINE NUCLEOTIDE EXCHANGE FACTOR 1"/>
    <property type="match status" value="1"/>
</dbReference>
<dbReference type="GO" id="GO:0005085">
    <property type="term" value="F:guanyl-nucleotide exchange factor activity"/>
    <property type="evidence" value="ECO:0007669"/>
    <property type="project" value="UniProtKB-KW"/>
</dbReference>
<feature type="compositionally biased region" description="Polar residues" evidence="16">
    <location>
        <begin position="1579"/>
        <end position="1589"/>
    </location>
</feature>
<keyword evidence="14" id="KW-0472">Membrane</keyword>
<feature type="region of interest" description="Disordered" evidence="16">
    <location>
        <begin position="185"/>
        <end position="316"/>
    </location>
</feature>
<keyword evidence="8" id="KW-0963">Cytoplasm</keyword>
<dbReference type="GO" id="GO:0032012">
    <property type="term" value="P:regulation of ARF protein signal transduction"/>
    <property type="evidence" value="ECO:0007669"/>
    <property type="project" value="InterPro"/>
</dbReference>
<evidence type="ECO:0000256" key="7">
    <source>
        <dbReference type="ARBA" id="ARBA00022448"/>
    </source>
</evidence>
<dbReference type="InterPro" id="IPR056604">
    <property type="entry name" value="GBF1-like_TPR"/>
</dbReference>
<dbReference type="GO" id="GO:0016197">
    <property type="term" value="P:endosomal transport"/>
    <property type="evidence" value="ECO:0007669"/>
    <property type="project" value="UniProtKB-ARBA"/>
</dbReference>
<feature type="compositionally biased region" description="Basic and acidic residues" evidence="16">
    <location>
        <begin position="605"/>
        <end position="624"/>
    </location>
</feature>
<evidence type="ECO:0000313" key="19">
    <source>
        <dbReference type="Proteomes" id="UP000472262"/>
    </source>
</evidence>
<reference evidence="18" key="1">
    <citation type="submission" date="2025-08" db="UniProtKB">
        <authorList>
            <consortium name="Ensembl"/>
        </authorList>
    </citation>
    <scope>IDENTIFICATION</scope>
</reference>
<protein>
    <recommendedName>
        <fullName evidence="15">Golgi-specific brefeldin A-resistance guanine nucleotide exchange factor 1</fullName>
    </recommendedName>
</protein>
<evidence type="ECO:0000259" key="17">
    <source>
        <dbReference type="PROSITE" id="PS50190"/>
    </source>
</evidence>
<comment type="subcellular location">
    <subcellularLocation>
        <location evidence="4">Cytoplasm</location>
    </subcellularLocation>
    <subcellularLocation>
        <location evidence="3">Endoplasmic reticulum-Golgi intermediate compartment</location>
    </subcellularLocation>
    <subcellularLocation>
        <location evidence="2">Golgi apparatus</location>
        <location evidence="2">cis-Golgi network</location>
    </subcellularLocation>
    <subcellularLocation>
        <location evidence="6">Golgi apparatus</location>
        <location evidence="6">trans-Golgi network</location>
    </subcellularLocation>
    <subcellularLocation>
        <location evidence="5">Lipid droplet</location>
    </subcellularLocation>
    <subcellularLocation>
        <location evidence="1">Membrane</location>
        <topology evidence="1">Peripheral membrane protein</topology>
    </subcellularLocation>
</comment>
<evidence type="ECO:0000256" key="5">
    <source>
        <dbReference type="ARBA" id="ARBA00004502"/>
    </source>
</evidence>